<evidence type="ECO:0000256" key="1">
    <source>
        <dbReference type="SAM" id="MobiDB-lite"/>
    </source>
</evidence>
<feature type="region of interest" description="Disordered" evidence="1">
    <location>
        <begin position="126"/>
        <end position="150"/>
    </location>
</feature>
<reference evidence="3 4" key="1">
    <citation type="journal article" date="2017" name="ISME J.">
        <title>Potential for microbial H2 and metal transformations associated with novel bacteria and archaea in deep terrestrial subsurface sediments.</title>
        <authorList>
            <person name="Hernsdorf A.W."/>
            <person name="Amano Y."/>
            <person name="Miyakawa K."/>
            <person name="Ise K."/>
            <person name="Suzuki Y."/>
            <person name="Anantharaman K."/>
            <person name="Probst A."/>
            <person name="Burstein D."/>
            <person name="Thomas B.C."/>
            <person name="Banfield J.F."/>
        </authorList>
    </citation>
    <scope>NUCLEOTIDE SEQUENCE [LARGE SCALE GENOMIC DNA]</scope>
    <source>
        <strain evidence="3">HGW-Wallbacteria-1</strain>
    </source>
</reference>
<dbReference type="EMBL" id="PGXC01000002">
    <property type="protein sequence ID" value="PKK91614.1"/>
    <property type="molecule type" value="Genomic_DNA"/>
</dbReference>
<proteinExistence type="predicted"/>
<dbReference type="AlphaFoldDB" id="A0A2N1PTE2"/>
<gene>
    <name evidence="3" type="ORF">CVV64_02790</name>
</gene>
<dbReference type="Pfam" id="PF13426">
    <property type="entry name" value="PAS_9"/>
    <property type="match status" value="1"/>
</dbReference>
<feature type="domain" description="PAS" evidence="2">
    <location>
        <begin position="16"/>
        <end position="110"/>
    </location>
</feature>
<dbReference type="SUPFAM" id="SSF55785">
    <property type="entry name" value="PYP-like sensor domain (PAS domain)"/>
    <property type="match status" value="1"/>
</dbReference>
<dbReference type="Proteomes" id="UP000233256">
    <property type="component" value="Unassembled WGS sequence"/>
</dbReference>
<dbReference type="InterPro" id="IPR035965">
    <property type="entry name" value="PAS-like_dom_sf"/>
</dbReference>
<evidence type="ECO:0000313" key="3">
    <source>
        <dbReference type="EMBL" id="PKK91614.1"/>
    </source>
</evidence>
<protein>
    <recommendedName>
        <fullName evidence="2">PAS domain-containing protein</fullName>
    </recommendedName>
</protein>
<evidence type="ECO:0000313" key="4">
    <source>
        <dbReference type="Proteomes" id="UP000233256"/>
    </source>
</evidence>
<sequence>MHHHKSPDFIFNSIQDPMVLIDMNLRIIWANRAFLKNFADNLDIEDVKNKFCHQFFAMSHRSCRCCPALDAFNSGKFKTSQLIGIHGNIWNIYAHPLKDEKNNISEILEVFTLNQNNSAKSIHFTDSQPFTEENDHEIRNDSSESTTPQSTAKHILENRIKCDSLLGKISKNLAHTMNNRLTNISINTDIALMDINEDEDILSQDLKSIKEAVTKAAEITKAVLNISRTESEASQSFDLRSVLCVAADFIGSIKGSTPEVICPDDLSINTVSRSLLELLILYIYIEGFKGSDLRSSRMTVTEKSVVISNIEKISQESLAVISDTADTLHMKICHNQSESESLTLTFLN</sequence>
<dbReference type="InterPro" id="IPR000014">
    <property type="entry name" value="PAS"/>
</dbReference>
<dbReference type="Gene3D" id="3.30.450.20">
    <property type="entry name" value="PAS domain"/>
    <property type="match status" value="1"/>
</dbReference>
<dbReference type="Gene3D" id="1.10.287.130">
    <property type="match status" value="1"/>
</dbReference>
<organism evidence="3 4">
    <name type="scientific">Candidatus Wallbacteria bacterium HGW-Wallbacteria-1</name>
    <dbReference type="NCBI Taxonomy" id="2013854"/>
    <lineage>
        <taxon>Bacteria</taxon>
        <taxon>Candidatus Walliibacteriota</taxon>
    </lineage>
</organism>
<evidence type="ECO:0000259" key="2">
    <source>
        <dbReference type="Pfam" id="PF13426"/>
    </source>
</evidence>
<comment type="caution">
    <text evidence="3">The sequence shown here is derived from an EMBL/GenBank/DDBJ whole genome shotgun (WGS) entry which is preliminary data.</text>
</comment>
<accession>A0A2N1PTE2</accession>
<name>A0A2N1PTE2_9BACT</name>